<dbReference type="Proteomes" id="UP001165423">
    <property type="component" value="Unassembled WGS sequence"/>
</dbReference>
<organism evidence="1 2">
    <name type="scientific">Cognatiluteimonas sedimenti</name>
    <dbReference type="NCBI Taxonomy" id="2927791"/>
    <lineage>
        <taxon>Bacteria</taxon>
        <taxon>Pseudomonadati</taxon>
        <taxon>Pseudomonadota</taxon>
        <taxon>Gammaproteobacteria</taxon>
        <taxon>Lysobacterales</taxon>
        <taxon>Lysobacteraceae</taxon>
        <taxon>Cognatiluteimonas</taxon>
    </lineage>
</organism>
<evidence type="ECO:0000313" key="1">
    <source>
        <dbReference type="EMBL" id="MCJ0825712.1"/>
    </source>
</evidence>
<comment type="caution">
    <text evidence="1">The sequence shown here is derived from an EMBL/GenBank/DDBJ whole genome shotgun (WGS) entry which is preliminary data.</text>
</comment>
<dbReference type="Gene3D" id="3.40.50.2000">
    <property type="entry name" value="Glycogen Phosphorylase B"/>
    <property type="match status" value="1"/>
</dbReference>
<sequence length="384" mass="42315">MSARAASAPPGHPGGAKPKVCFVLAYRAPDYIRGRALCAALAGSGAVDLWLAVNRTKGIRRYWQSIRQLLHVRSNFDPDVYILGFRGHEIAWLVRWLTRDRQLVLDALMSPYAAMKEEGKLGLLGRVLAPCWRRYEGAILHLADAVLADTHLQAAYYRDEFRLPVDKVIAIPVGAIERAGDPAIPPSTASHGPLRVLFYGSFLPLHGMDVILDAAASLSDLPIEFDFIGGSRAQARQFRAACNTRGIQRYTHRRWVPLEHLLQHEIPGADLCLGGPFGGTPQARRVVTGKASQCMASGKATVIGRIDEDYGFIDRDNCLLVEQGNAAALAEAIRWAHDHRAELPAIGRRGRALYEQRLSGRVIGDRLLPLVRQLAARHATRRLA</sequence>
<keyword evidence="1" id="KW-0808">Transferase</keyword>
<protein>
    <submittedName>
        <fullName evidence="1">Glycosyltransferase</fullName>
        <ecNumber evidence="1">2.4.-.-</ecNumber>
    </submittedName>
</protein>
<dbReference type="RefSeq" id="WP_243320499.1">
    <property type="nucleotide sequence ID" value="NZ_JALGCL010000002.1"/>
</dbReference>
<dbReference type="Pfam" id="PF13692">
    <property type="entry name" value="Glyco_trans_1_4"/>
    <property type="match status" value="1"/>
</dbReference>
<keyword evidence="1" id="KW-0328">Glycosyltransferase</keyword>
<reference evidence="1 2" key="1">
    <citation type="submission" date="2022-03" db="EMBL/GenBank/DDBJ databases">
        <title>Luteimonas soily sp. nov., a novel bacterium isolated from the soil.</title>
        <authorList>
            <person name="Zhang X."/>
        </authorList>
    </citation>
    <scope>NUCLEOTIDE SEQUENCE [LARGE SCALE GENOMIC DNA]</scope>
    <source>
        <strain evidence="1 2">50</strain>
    </source>
</reference>
<dbReference type="SUPFAM" id="SSF53756">
    <property type="entry name" value="UDP-Glycosyltransferase/glycogen phosphorylase"/>
    <property type="match status" value="1"/>
</dbReference>
<proteinExistence type="predicted"/>
<dbReference type="GO" id="GO:0016757">
    <property type="term" value="F:glycosyltransferase activity"/>
    <property type="evidence" value="ECO:0007669"/>
    <property type="project" value="UniProtKB-KW"/>
</dbReference>
<dbReference type="EC" id="2.4.-.-" evidence="1"/>
<gene>
    <name evidence="1" type="ORF">MQC88_07050</name>
</gene>
<dbReference type="EMBL" id="JALGCL010000002">
    <property type="protein sequence ID" value="MCJ0825712.1"/>
    <property type="molecule type" value="Genomic_DNA"/>
</dbReference>
<evidence type="ECO:0000313" key="2">
    <source>
        <dbReference type="Proteomes" id="UP001165423"/>
    </source>
</evidence>
<name>A0ABT0A415_9GAMM</name>
<accession>A0ABT0A415</accession>
<keyword evidence="2" id="KW-1185">Reference proteome</keyword>